<reference evidence="1" key="1">
    <citation type="submission" date="2022-07" db="EMBL/GenBank/DDBJ databases">
        <authorList>
            <person name="Trinca V."/>
            <person name="Uliana J.V.C."/>
            <person name="Torres T.T."/>
            <person name="Ward R.J."/>
            <person name="Monesi N."/>
        </authorList>
    </citation>
    <scope>NUCLEOTIDE SEQUENCE</scope>
    <source>
        <strain evidence="1">HSMRA1968</strain>
        <tissue evidence="1">Whole embryos</tissue>
    </source>
</reference>
<comment type="caution">
    <text evidence="1">The sequence shown here is derived from an EMBL/GenBank/DDBJ whole genome shotgun (WGS) entry which is preliminary data.</text>
</comment>
<accession>A0A9Q0NDA5</accession>
<dbReference type="EMBL" id="WJQU01000001">
    <property type="protein sequence ID" value="KAJ6647254.1"/>
    <property type="molecule type" value="Genomic_DNA"/>
</dbReference>
<protein>
    <submittedName>
        <fullName evidence="1">Uncharacterized protein</fullName>
    </submittedName>
</protein>
<proteinExistence type="predicted"/>
<dbReference type="Proteomes" id="UP001151699">
    <property type="component" value="Chromosome A"/>
</dbReference>
<gene>
    <name evidence="1" type="ORF">Bhyg_02476</name>
</gene>
<organism evidence="1 2">
    <name type="scientific">Pseudolycoriella hygida</name>
    <dbReference type="NCBI Taxonomy" id="35572"/>
    <lineage>
        <taxon>Eukaryota</taxon>
        <taxon>Metazoa</taxon>
        <taxon>Ecdysozoa</taxon>
        <taxon>Arthropoda</taxon>
        <taxon>Hexapoda</taxon>
        <taxon>Insecta</taxon>
        <taxon>Pterygota</taxon>
        <taxon>Neoptera</taxon>
        <taxon>Endopterygota</taxon>
        <taxon>Diptera</taxon>
        <taxon>Nematocera</taxon>
        <taxon>Sciaroidea</taxon>
        <taxon>Sciaridae</taxon>
        <taxon>Pseudolycoriella</taxon>
    </lineage>
</organism>
<name>A0A9Q0NDA5_9DIPT</name>
<sequence length="84" mass="9680">MIPCDNNYETILHGHRLNYESCFYKYEESKCDKPLLAHDVFTRWINATANLANLTENEIRLAAYTGYSLMYRASAENDGPTVVQ</sequence>
<keyword evidence="2" id="KW-1185">Reference proteome</keyword>
<evidence type="ECO:0000313" key="2">
    <source>
        <dbReference type="Proteomes" id="UP001151699"/>
    </source>
</evidence>
<dbReference type="AlphaFoldDB" id="A0A9Q0NDA5"/>
<evidence type="ECO:0000313" key="1">
    <source>
        <dbReference type="EMBL" id="KAJ6647254.1"/>
    </source>
</evidence>